<sequence>MKRRDFVKISGTAVLTGALTKLTYGFGSGNTSMKYPDEVWVQWMNEWFKLTASNGSLYRHENFTVEIKRSGDADGIYISSPTKELSAVRIKWKYEKANNSKFLGDHWERSYGDLQWKTDYTGVKNPWYIIITNGKSAECFGVKTGANAICWWVLGDHSLELMLDTNSGGRGVLLGNRKLHAADVITMNDANAKSVFQTDHLFCKRMCAKPRLPKQPVYGINDWYFAYGENSFDLIKKTTAMMAELVTDHSNKPFSVIDAGWAEYSPLLPGDGGWNEDFGKPNDKFKDMHLMADEIKKLGMRPGLWMRPLCARHDEKKTLLAPPIPGRDSPKNPVLDPTIPENIERIKNYFSIYKSWGYEMVKHDFTTYDITGRWGFSMNDGFTSAGWNFNDRSRTNAEIIGDLYKTIRSSAGDNIYIIGCNTLSHLSAGLFELCRIGDDTSGREWSRVTKMGVNTLAFRLPQHNAFYAADGDCVGLTKDIPWIKNKQWLQLLAESGAPLFISAQPEAVGAEQKEAIRKAFAQAAKQQPLGEPVDWITNNQPAVWKLNNRTVQFDWS</sequence>
<evidence type="ECO:0000313" key="1">
    <source>
        <dbReference type="EMBL" id="MBV4355625.1"/>
    </source>
</evidence>
<accession>A0A9E2S7Z7</accession>
<gene>
    <name evidence="1" type="ORF">KTO63_00605</name>
</gene>
<dbReference type="RefSeq" id="WP_217789177.1">
    <property type="nucleotide sequence ID" value="NZ_JAHSPG010000001.1"/>
</dbReference>
<name>A0A9E2S7Z7_9BACT</name>
<organism evidence="1 2">
    <name type="scientific">Pinibacter aurantiacus</name>
    <dbReference type="NCBI Taxonomy" id="2851599"/>
    <lineage>
        <taxon>Bacteria</taxon>
        <taxon>Pseudomonadati</taxon>
        <taxon>Bacteroidota</taxon>
        <taxon>Chitinophagia</taxon>
        <taxon>Chitinophagales</taxon>
        <taxon>Chitinophagaceae</taxon>
        <taxon>Pinibacter</taxon>
    </lineage>
</organism>
<dbReference type="AlphaFoldDB" id="A0A9E2S7Z7"/>
<dbReference type="EMBL" id="JAHSPG010000001">
    <property type="protein sequence ID" value="MBV4355625.1"/>
    <property type="molecule type" value="Genomic_DNA"/>
</dbReference>
<evidence type="ECO:0000313" key="2">
    <source>
        <dbReference type="Proteomes" id="UP000812270"/>
    </source>
</evidence>
<dbReference type="Proteomes" id="UP000812270">
    <property type="component" value="Unassembled WGS sequence"/>
</dbReference>
<comment type="caution">
    <text evidence="1">The sequence shown here is derived from an EMBL/GenBank/DDBJ whole genome shotgun (WGS) entry which is preliminary data.</text>
</comment>
<protein>
    <recommendedName>
        <fullName evidence="3">Alpha-galactosidase</fullName>
    </recommendedName>
</protein>
<evidence type="ECO:0008006" key="3">
    <source>
        <dbReference type="Google" id="ProtNLM"/>
    </source>
</evidence>
<keyword evidence="2" id="KW-1185">Reference proteome</keyword>
<reference evidence="1" key="1">
    <citation type="submission" date="2021-06" db="EMBL/GenBank/DDBJ databases">
        <authorList>
            <person name="Huq M.A."/>
        </authorList>
    </citation>
    <scope>NUCLEOTIDE SEQUENCE</scope>
    <source>
        <strain evidence="1">MAH-26</strain>
    </source>
</reference>
<proteinExistence type="predicted"/>